<dbReference type="PANTHER" id="PTHR47637:SF1">
    <property type="entry name" value="CHAPERONE SURA"/>
    <property type="match status" value="1"/>
</dbReference>
<gene>
    <name evidence="8" type="ORF">BOA8489_00115</name>
</gene>
<organism evidence="8 9">
    <name type="scientific">Boseongicola aestuarii</name>
    <dbReference type="NCBI Taxonomy" id="1470561"/>
    <lineage>
        <taxon>Bacteria</taxon>
        <taxon>Pseudomonadati</taxon>
        <taxon>Pseudomonadota</taxon>
        <taxon>Alphaproteobacteria</taxon>
        <taxon>Rhodobacterales</taxon>
        <taxon>Paracoccaceae</taxon>
        <taxon>Boseongicola</taxon>
    </lineage>
</organism>
<feature type="domain" description="PpiC" evidence="7">
    <location>
        <begin position="166"/>
        <end position="263"/>
    </location>
</feature>
<keyword evidence="9" id="KW-1185">Reference proteome</keyword>
<dbReference type="EMBL" id="FXXQ01000001">
    <property type="protein sequence ID" value="SMX22028.1"/>
    <property type="molecule type" value="Genomic_DNA"/>
</dbReference>
<dbReference type="InterPro" id="IPR000297">
    <property type="entry name" value="PPIase_PpiC"/>
</dbReference>
<evidence type="ECO:0000256" key="2">
    <source>
        <dbReference type="ARBA" id="ARBA00022729"/>
    </source>
</evidence>
<dbReference type="PROSITE" id="PS50198">
    <property type="entry name" value="PPIC_PPIASE_2"/>
    <property type="match status" value="1"/>
</dbReference>
<dbReference type="Gene3D" id="1.10.4030.10">
    <property type="entry name" value="Porin chaperone SurA, peptide-binding domain"/>
    <property type="match status" value="1"/>
</dbReference>
<keyword evidence="5" id="KW-0697">Rotamase</keyword>
<dbReference type="SUPFAM" id="SSF54534">
    <property type="entry name" value="FKBP-like"/>
    <property type="match status" value="1"/>
</dbReference>
<evidence type="ECO:0000256" key="6">
    <source>
        <dbReference type="SAM" id="SignalP"/>
    </source>
</evidence>
<feature type="chain" id="PRO_5012444047" description="Parvulin-like PPIase" evidence="6">
    <location>
        <begin position="27"/>
        <end position="404"/>
    </location>
</feature>
<evidence type="ECO:0000256" key="1">
    <source>
        <dbReference type="ARBA" id="ARBA00018370"/>
    </source>
</evidence>
<keyword evidence="2 6" id="KW-0732">Signal</keyword>
<reference evidence="8 9" key="1">
    <citation type="submission" date="2017-05" db="EMBL/GenBank/DDBJ databases">
        <authorList>
            <person name="Song R."/>
            <person name="Chenine A.L."/>
            <person name="Ruprecht R.M."/>
        </authorList>
    </citation>
    <scope>NUCLEOTIDE SEQUENCE [LARGE SCALE GENOMIC DNA]</scope>
    <source>
        <strain evidence="8 9">CECT 8489</strain>
    </source>
</reference>
<dbReference type="AlphaFoldDB" id="A0A238IUG2"/>
<accession>A0A238IUG2</accession>
<evidence type="ECO:0000313" key="8">
    <source>
        <dbReference type="EMBL" id="SMX22028.1"/>
    </source>
</evidence>
<evidence type="ECO:0000256" key="5">
    <source>
        <dbReference type="PROSITE-ProRule" id="PRU00278"/>
    </source>
</evidence>
<dbReference type="Gene3D" id="3.10.50.40">
    <property type="match status" value="1"/>
</dbReference>
<name>A0A238IUG2_9RHOB</name>
<dbReference type="Pfam" id="PF00639">
    <property type="entry name" value="Rotamase"/>
    <property type="match status" value="1"/>
</dbReference>
<dbReference type="PANTHER" id="PTHR47637">
    <property type="entry name" value="CHAPERONE SURA"/>
    <property type="match status" value="1"/>
</dbReference>
<sequence length="404" mass="44215">MKNSSCVVIFLSLVMVVAMSSLPAEAQNRFRPAIQANDNIITEYQITQRTRFLALLRAPGDPRALAREQLINETIQFEAARLSGDMPGEDQIAAGLEEFAARANLTAEEFITALGQEGVDAQTFRDFVTAGIAWRAHVQARFRSEARNIPQEVIDRNLARTGTEGGLRVLISEILLPKTGADTTRASRARAAEIATMRSEEEFSTAARLYSVAASRSRAGQLNWVAIETLPENIQAPIRALSPGQISQPIELDNVIGIFLLRDVERVAVGRPETLSIDYALLRVAAGPSEADRIASRIDTCDDLYGIAKDLPEDMLIRESRPLTALPADIRAQIDFLDVNEATTALVRGSQSTVLMLCGRQQAFESTVDFELVGTRLLNTRLTSIAADYLADLRADTFVADLAN</sequence>
<evidence type="ECO:0000313" key="9">
    <source>
        <dbReference type="Proteomes" id="UP000201838"/>
    </source>
</evidence>
<dbReference type="SUPFAM" id="SSF109998">
    <property type="entry name" value="Triger factor/SurA peptide-binding domain-like"/>
    <property type="match status" value="1"/>
</dbReference>
<dbReference type="InterPro" id="IPR046357">
    <property type="entry name" value="PPIase_dom_sf"/>
</dbReference>
<dbReference type="GO" id="GO:0003755">
    <property type="term" value="F:peptidyl-prolyl cis-trans isomerase activity"/>
    <property type="evidence" value="ECO:0007669"/>
    <property type="project" value="UniProtKB-KW"/>
</dbReference>
<dbReference type="InterPro" id="IPR027304">
    <property type="entry name" value="Trigger_fact/SurA_dom_sf"/>
</dbReference>
<protein>
    <recommendedName>
        <fullName evidence="1">Parvulin-like PPIase</fullName>
    </recommendedName>
    <alternativeName>
        <fullName evidence="3">Peptidyl-prolyl cis-trans isomerase plp</fullName>
    </alternativeName>
    <alternativeName>
        <fullName evidence="4">Rotamase plp</fullName>
    </alternativeName>
</protein>
<dbReference type="Proteomes" id="UP000201838">
    <property type="component" value="Unassembled WGS sequence"/>
</dbReference>
<proteinExistence type="predicted"/>
<evidence type="ECO:0000259" key="7">
    <source>
        <dbReference type="PROSITE" id="PS50198"/>
    </source>
</evidence>
<evidence type="ECO:0000256" key="3">
    <source>
        <dbReference type="ARBA" id="ARBA00030642"/>
    </source>
</evidence>
<feature type="signal peptide" evidence="6">
    <location>
        <begin position="1"/>
        <end position="26"/>
    </location>
</feature>
<dbReference type="InterPro" id="IPR050280">
    <property type="entry name" value="OMP_Chaperone_SurA"/>
</dbReference>
<keyword evidence="5 8" id="KW-0413">Isomerase</keyword>
<evidence type="ECO:0000256" key="4">
    <source>
        <dbReference type="ARBA" id="ARBA00031484"/>
    </source>
</evidence>